<feature type="domain" description="PhoD-like phosphatase metallophosphatase" evidence="1">
    <location>
        <begin position="162"/>
        <end position="509"/>
    </location>
</feature>
<evidence type="ECO:0000259" key="1">
    <source>
        <dbReference type="Pfam" id="PF09423"/>
    </source>
</evidence>
<dbReference type="InterPro" id="IPR018946">
    <property type="entry name" value="PhoD-like_MPP"/>
</dbReference>
<dbReference type="PROSITE" id="PS51318">
    <property type="entry name" value="TAT"/>
    <property type="match status" value="1"/>
</dbReference>
<dbReference type="InterPro" id="IPR029052">
    <property type="entry name" value="Metallo-depent_PP-like"/>
</dbReference>
<dbReference type="Proteomes" id="UP000646749">
    <property type="component" value="Unassembled WGS sequence"/>
</dbReference>
<name>A0ABQ4E136_9ACTN</name>
<dbReference type="RefSeq" id="WP_203866954.1">
    <property type="nucleotide sequence ID" value="NZ_BONW01000016.1"/>
</dbReference>
<dbReference type="Gene3D" id="2.60.40.380">
    <property type="entry name" value="Purple acid phosphatase-like, N-terminal"/>
    <property type="match status" value="1"/>
</dbReference>
<dbReference type="SUPFAM" id="SSF56300">
    <property type="entry name" value="Metallo-dependent phosphatases"/>
    <property type="match status" value="1"/>
</dbReference>
<comment type="caution">
    <text evidence="3">The sequence shown here is derived from an EMBL/GenBank/DDBJ whole genome shotgun (WGS) entry which is preliminary data.</text>
</comment>
<dbReference type="InterPro" id="IPR032093">
    <property type="entry name" value="PhoD_N"/>
</dbReference>
<proteinExistence type="predicted"/>
<gene>
    <name evidence="3" type="primary">phoD_1</name>
    <name evidence="3" type="ORF">Pen02_33650</name>
</gene>
<evidence type="ECO:0000313" key="3">
    <source>
        <dbReference type="EMBL" id="GIG88429.1"/>
    </source>
</evidence>
<dbReference type="PANTHER" id="PTHR43606:SF1">
    <property type="entry name" value="PHOD-LIKE PHOSPHATASE METALLOPHOSPHATASE DOMAIN-CONTAINING PROTEIN"/>
    <property type="match status" value="1"/>
</dbReference>
<evidence type="ECO:0000313" key="4">
    <source>
        <dbReference type="Proteomes" id="UP000646749"/>
    </source>
</evidence>
<dbReference type="Pfam" id="PF09423">
    <property type="entry name" value="PhoD"/>
    <property type="match status" value="1"/>
</dbReference>
<protein>
    <submittedName>
        <fullName evidence="3">Alkaline phosphatase</fullName>
    </submittedName>
</protein>
<organism evidence="3 4">
    <name type="scientific">Plantactinospora endophytica</name>
    <dbReference type="NCBI Taxonomy" id="673535"/>
    <lineage>
        <taxon>Bacteria</taxon>
        <taxon>Bacillati</taxon>
        <taxon>Actinomycetota</taxon>
        <taxon>Actinomycetes</taxon>
        <taxon>Micromonosporales</taxon>
        <taxon>Micromonosporaceae</taxon>
        <taxon>Plantactinospora</taxon>
    </lineage>
</organism>
<accession>A0ABQ4E136</accession>
<dbReference type="EMBL" id="BONW01000016">
    <property type="protein sequence ID" value="GIG88429.1"/>
    <property type="molecule type" value="Genomic_DNA"/>
</dbReference>
<dbReference type="InterPro" id="IPR038607">
    <property type="entry name" value="PhoD-like_sf"/>
</dbReference>
<dbReference type="PANTHER" id="PTHR43606">
    <property type="entry name" value="PHOSPHATASE, PUTATIVE (AFU_ORTHOLOGUE AFUA_6G08710)-RELATED"/>
    <property type="match status" value="1"/>
</dbReference>
<dbReference type="InterPro" id="IPR006311">
    <property type="entry name" value="TAT_signal"/>
</dbReference>
<dbReference type="Gene3D" id="3.60.21.70">
    <property type="entry name" value="PhoD-like phosphatase"/>
    <property type="match status" value="1"/>
</dbReference>
<dbReference type="Pfam" id="PF16655">
    <property type="entry name" value="PhoD_N"/>
    <property type="match status" value="1"/>
</dbReference>
<dbReference type="InterPro" id="IPR052900">
    <property type="entry name" value="Phospholipid_Metab_Enz"/>
</dbReference>
<evidence type="ECO:0000259" key="2">
    <source>
        <dbReference type="Pfam" id="PF16655"/>
    </source>
</evidence>
<reference evidence="3 4" key="1">
    <citation type="submission" date="2021-01" db="EMBL/GenBank/DDBJ databases">
        <title>Whole genome shotgun sequence of Plantactinospora endophytica NBRC 110450.</title>
        <authorList>
            <person name="Komaki H."/>
            <person name="Tamura T."/>
        </authorList>
    </citation>
    <scope>NUCLEOTIDE SEQUENCE [LARGE SCALE GENOMIC DNA]</scope>
    <source>
        <strain evidence="3 4">NBRC 110450</strain>
    </source>
</reference>
<keyword evidence="4" id="KW-1185">Reference proteome</keyword>
<feature type="domain" description="Phospholipase D N-terminal" evidence="2">
    <location>
        <begin position="56"/>
        <end position="146"/>
    </location>
</feature>
<sequence>MTALDRRTLLRAGLTTGAGLAGGVLLGGAAASAAPDRAVRSGAPGWRPGGRPVLTHGLQSGDATAHSAVVWTRADRSGRLHLEIGRRPDLRGARRVRGPVLDPRGDFTGKVRLTDLPAGERLYYRARVESLDRPGLFSEPVDGILRTAPGPGDRRDDIRFVWTGDIAGQGWGIAPDLGGMGIFRAMRQVRPDFYLCSGDTVYADGPLAETVTLPDGRIWRNIVTPEKSKVAETLTEYRGQFAYNLLDEHFRAFVAEVPQVNQWDDHEVTNNWYPGEILEDARYTERRVDVLAARARQAFHEWVPTPSDGRLYRRLPYGPLLDLFLLDMRTHKDPNDGNTYADPKRGLLGREQREWLVRELKRSKATWKVIAADLPIGLVVPDGATAQEGIAQGDGGAPAGRELEFAEILRATHRAGVRGIVFLTADVHYTAAHHYDPARAAVADFTPFWEFVSGPAHAGAFGPNALDGTFGPRAVFVHAPPQANTSPADGFQHFGEVAIDGPSGALTVHLRDQDGRSLWTTTLPAPR</sequence>